<sequence>MKNLVKISFIASLLFASSINAHERAFVGVEGGYEFFNQGPALGAKGGYSFGDFRVYGAYDYTRFEEKDYSNNKISTEVKATTRNLYIGLDTTPEIADNLKAVFGSYMGYGQSKAKVQGFVNNKSLVGLVNSESLWLVGTKLGLEYIVADHHGIETGLKYDLIKIYDQNGDHAKFRMVKQYLGYSFYF</sequence>
<organism evidence="2 3">
    <name type="scientific">Campylobacter portucalensis</name>
    <dbReference type="NCBI Taxonomy" id="2608384"/>
    <lineage>
        <taxon>Bacteria</taxon>
        <taxon>Pseudomonadati</taxon>
        <taxon>Campylobacterota</taxon>
        <taxon>Epsilonproteobacteria</taxon>
        <taxon>Campylobacterales</taxon>
        <taxon>Campylobacteraceae</taxon>
        <taxon>Campylobacter</taxon>
    </lineage>
</organism>
<proteinExistence type="predicted"/>
<dbReference type="RefSeq" id="WP_154569908.1">
    <property type="nucleotide sequence ID" value="NZ_VWSJ01000001.1"/>
</dbReference>
<dbReference type="SUPFAM" id="SSF56925">
    <property type="entry name" value="OMPA-like"/>
    <property type="match status" value="1"/>
</dbReference>
<dbReference type="EMBL" id="VWSJ01000001">
    <property type="protein sequence ID" value="MSN95636.1"/>
    <property type="molecule type" value="Genomic_DNA"/>
</dbReference>
<comment type="caution">
    <text evidence="2">The sequence shown here is derived from an EMBL/GenBank/DDBJ whole genome shotgun (WGS) entry which is preliminary data.</text>
</comment>
<evidence type="ECO:0000313" key="2">
    <source>
        <dbReference type="EMBL" id="MSN95636.1"/>
    </source>
</evidence>
<dbReference type="Gene3D" id="2.40.160.20">
    <property type="match status" value="1"/>
</dbReference>
<gene>
    <name evidence="2" type="ORF">F1B92_00220</name>
</gene>
<name>A0A6L5WFZ3_9BACT</name>
<reference evidence="2 3" key="1">
    <citation type="submission" date="2019-09" db="EMBL/GenBank/DDBJ databases">
        <authorList>
            <person name="Silva M."/>
            <person name="Pereira G."/>
            <person name="Lopes-Da-Costa L."/>
            <person name="Silva E."/>
        </authorList>
    </citation>
    <scope>NUCLEOTIDE SEQUENCE [LARGE SCALE GENOMIC DNA]</scope>
    <source>
        <strain evidence="2 3">FMV-PI01</strain>
    </source>
</reference>
<accession>A0A6L5WFZ3</accession>
<reference evidence="2 3" key="2">
    <citation type="submission" date="2020-03" db="EMBL/GenBank/DDBJ databases">
        <title>Campylobacter portucalensis sp. nov., a new species of Campylobacter isolated from the reproductive tract of bulls.</title>
        <authorList>
            <person name="Silva M.F."/>
            <person name="Pereira G."/>
            <person name="Carneiro C."/>
            <person name="Hemphill A."/>
            <person name="Mateus L."/>
            <person name="Lopes-Da-Costa L."/>
            <person name="Silva E."/>
        </authorList>
    </citation>
    <scope>NUCLEOTIDE SEQUENCE [LARGE SCALE GENOMIC DNA]</scope>
    <source>
        <strain evidence="2 3">FMV-PI01</strain>
    </source>
</reference>
<protein>
    <submittedName>
        <fullName evidence="2">Outer membrane beta-barrel protein</fullName>
    </submittedName>
</protein>
<keyword evidence="3" id="KW-1185">Reference proteome</keyword>
<dbReference type="Proteomes" id="UP000476338">
    <property type="component" value="Unassembled WGS sequence"/>
</dbReference>
<feature type="signal peptide" evidence="1">
    <location>
        <begin position="1"/>
        <end position="21"/>
    </location>
</feature>
<dbReference type="InterPro" id="IPR011250">
    <property type="entry name" value="OMP/PagP_B-barrel"/>
</dbReference>
<evidence type="ECO:0000313" key="3">
    <source>
        <dbReference type="Proteomes" id="UP000476338"/>
    </source>
</evidence>
<feature type="chain" id="PRO_5026796937" evidence="1">
    <location>
        <begin position="22"/>
        <end position="187"/>
    </location>
</feature>
<dbReference type="InterPro" id="IPR002718">
    <property type="entry name" value="OMP_Helicobacter"/>
</dbReference>
<keyword evidence="1" id="KW-0732">Signal</keyword>
<evidence type="ECO:0000256" key="1">
    <source>
        <dbReference type="SAM" id="SignalP"/>
    </source>
</evidence>
<dbReference type="AlphaFoldDB" id="A0A6L5WFZ3"/>
<dbReference type="Pfam" id="PF01856">
    <property type="entry name" value="HP_OMP"/>
    <property type="match status" value="1"/>
</dbReference>